<dbReference type="Gramene" id="evm.model.08.655">
    <property type="protein sequence ID" value="cds.evm.model.08.655"/>
    <property type="gene ID" value="evm.TU.08.655"/>
</dbReference>
<keyword evidence="3" id="KW-1185">Reference proteome</keyword>
<protein>
    <submittedName>
        <fullName evidence="2">Uncharacterized protein</fullName>
    </submittedName>
</protein>
<accession>A0A803QBY5</accession>
<feature type="region of interest" description="Disordered" evidence="1">
    <location>
        <begin position="1"/>
        <end position="52"/>
    </location>
</feature>
<reference evidence="2" key="1">
    <citation type="submission" date="2018-11" db="EMBL/GenBank/DDBJ databases">
        <authorList>
            <person name="Grassa J C."/>
        </authorList>
    </citation>
    <scope>NUCLEOTIDE SEQUENCE [LARGE SCALE GENOMIC DNA]</scope>
</reference>
<evidence type="ECO:0000256" key="1">
    <source>
        <dbReference type="SAM" id="MobiDB-lite"/>
    </source>
</evidence>
<evidence type="ECO:0000313" key="3">
    <source>
        <dbReference type="Proteomes" id="UP000596661"/>
    </source>
</evidence>
<dbReference type="EMBL" id="UZAU01000689">
    <property type="status" value="NOT_ANNOTATED_CDS"/>
    <property type="molecule type" value="Genomic_DNA"/>
</dbReference>
<name>A0A803QBY5_CANSA</name>
<reference evidence="2" key="2">
    <citation type="submission" date="2021-03" db="UniProtKB">
        <authorList>
            <consortium name="EnsemblPlants"/>
        </authorList>
    </citation>
    <scope>IDENTIFICATION</scope>
</reference>
<organism evidence="2 3">
    <name type="scientific">Cannabis sativa</name>
    <name type="common">Hemp</name>
    <name type="synonym">Marijuana</name>
    <dbReference type="NCBI Taxonomy" id="3483"/>
    <lineage>
        <taxon>Eukaryota</taxon>
        <taxon>Viridiplantae</taxon>
        <taxon>Streptophyta</taxon>
        <taxon>Embryophyta</taxon>
        <taxon>Tracheophyta</taxon>
        <taxon>Spermatophyta</taxon>
        <taxon>Magnoliopsida</taxon>
        <taxon>eudicotyledons</taxon>
        <taxon>Gunneridae</taxon>
        <taxon>Pentapetalae</taxon>
        <taxon>rosids</taxon>
        <taxon>fabids</taxon>
        <taxon>Rosales</taxon>
        <taxon>Cannabaceae</taxon>
        <taxon>Cannabis</taxon>
    </lineage>
</organism>
<dbReference type="AlphaFoldDB" id="A0A803QBY5"/>
<dbReference type="EnsemblPlants" id="evm.model.08.655">
    <property type="protein sequence ID" value="cds.evm.model.08.655"/>
    <property type="gene ID" value="evm.TU.08.655"/>
</dbReference>
<proteinExistence type="predicted"/>
<evidence type="ECO:0000313" key="2">
    <source>
        <dbReference type="EnsemblPlants" id="cds.evm.model.08.655"/>
    </source>
</evidence>
<dbReference type="Proteomes" id="UP000596661">
    <property type="component" value="Chromosome 8"/>
</dbReference>
<sequence>MSVRLLGKARTKAVEVGPQKGSDASVSGKPPKRRTRTTKDNENPPPSPLVPKIIPATATQLSRENIAMPPLPPPHFTLPIRAEMTEKLCPQVGTDVAQFLADLLDQSATTICKLGANRFAMMMGGDPVNMEEIMRTKANVHHKSVMDLLDAEDRYFFIPQILALVEADKAKEVAQTIEVVDPRTTLLKGENLYDTTRPASVVSSVTSYAISEVYLDVQTDGTQVP</sequence>